<evidence type="ECO:0000313" key="2">
    <source>
        <dbReference type="EMBL" id="CAI6345842.1"/>
    </source>
</evidence>
<dbReference type="Pfam" id="PF05699">
    <property type="entry name" value="Dimer_Tnp_hAT"/>
    <property type="match status" value="1"/>
</dbReference>
<dbReference type="PANTHER" id="PTHR45749">
    <property type="match status" value="1"/>
</dbReference>
<name>A0AAV0VSG4_9HEMI</name>
<dbReference type="InterPro" id="IPR008906">
    <property type="entry name" value="HATC_C_dom"/>
</dbReference>
<comment type="caution">
    <text evidence="2">The sequence shown here is derived from an EMBL/GenBank/DDBJ whole genome shotgun (WGS) entry which is preliminary data.</text>
</comment>
<dbReference type="AlphaFoldDB" id="A0AAV0VSG4"/>
<gene>
    <name evidence="2" type="ORF">MEUPH1_LOCUS2810</name>
</gene>
<sequence>MTSLDIAFMTVPWNRILERFDKTSVKLQEKSLDLSVAVKLLKSLREYIGSIRNNFNDIEKVALSLSKVISKKYNTEKKRKIIRKLTPDEMIRNEEETSFSRQEKFRVETFIVIMDKLDICLLKRLEQYNDLDRKSGFLTYFKSMTEKEIVDMAKYLGKIYPDDLDCDIFPEEMIHFTKLVDEEDEEGKIKMPPALKCLQIIHDNKLNSVFPNVEVAYRLYLCLPVANCSAERAFSKLKRVKNELRSTMKNPRLNALSLMTIERSLLKEINTDEIIVEFQKNKIK</sequence>
<keyword evidence="3" id="KW-1185">Reference proteome</keyword>
<dbReference type="GO" id="GO:0046983">
    <property type="term" value="F:protein dimerization activity"/>
    <property type="evidence" value="ECO:0007669"/>
    <property type="project" value="InterPro"/>
</dbReference>
<dbReference type="Proteomes" id="UP001160148">
    <property type="component" value="Unassembled WGS sequence"/>
</dbReference>
<dbReference type="EMBL" id="CARXXK010000001">
    <property type="protein sequence ID" value="CAI6345842.1"/>
    <property type="molecule type" value="Genomic_DNA"/>
</dbReference>
<accession>A0AAV0VSG4</accession>
<feature type="domain" description="HAT C-terminal dimerisation" evidence="1">
    <location>
        <begin position="206"/>
        <end position="263"/>
    </location>
</feature>
<proteinExistence type="predicted"/>
<organism evidence="2 3">
    <name type="scientific">Macrosiphum euphorbiae</name>
    <name type="common">potato aphid</name>
    <dbReference type="NCBI Taxonomy" id="13131"/>
    <lineage>
        <taxon>Eukaryota</taxon>
        <taxon>Metazoa</taxon>
        <taxon>Ecdysozoa</taxon>
        <taxon>Arthropoda</taxon>
        <taxon>Hexapoda</taxon>
        <taxon>Insecta</taxon>
        <taxon>Pterygota</taxon>
        <taxon>Neoptera</taxon>
        <taxon>Paraneoptera</taxon>
        <taxon>Hemiptera</taxon>
        <taxon>Sternorrhyncha</taxon>
        <taxon>Aphidomorpha</taxon>
        <taxon>Aphidoidea</taxon>
        <taxon>Aphididae</taxon>
        <taxon>Macrosiphini</taxon>
        <taxon>Macrosiphum</taxon>
    </lineage>
</organism>
<dbReference type="PANTHER" id="PTHR45749:SF23">
    <property type="entry name" value="ZINC FINGER MYM-TYPE PROTEIN 1-LIKE"/>
    <property type="match status" value="1"/>
</dbReference>
<evidence type="ECO:0000313" key="3">
    <source>
        <dbReference type="Proteomes" id="UP001160148"/>
    </source>
</evidence>
<evidence type="ECO:0000259" key="1">
    <source>
        <dbReference type="Pfam" id="PF05699"/>
    </source>
</evidence>
<protein>
    <recommendedName>
        <fullName evidence="1">HAT C-terminal dimerisation domain-containing protein</fullName>
    </recommendedName>
</protein>
<reference evidence="2 3" key="1">
    <citation type="submission" date="2023-01" db="EMBL/GenBank/DDBJ databases">
        <authorList>
            <person name="Whitehead M."/>
        </authorList>
    </citation>
    <scope>NUCLEOTIDE SEQUENCE [LARGE SCALE GENOMIC DNA]</scope>
</reference>